<organism evidence="3 4">
    <name type="scientific">Polarella glacialis</name>
    <name type="common">Dinoflagellate</name>
    <dbReference type="NCBI Taxonomy" id="89957"/>
    <lineage>
        <taxon>Eukaryota</taxon>
        <taxon>Sar</taxon>
        <taxon>Alveolata</taxon>
        <taxon>Dinophyceae</taxon>
        <taxon>Suessiales</taxon>
        <taxon>Suessiaceae</taxon>
        <taxon>Polarella</taxon>
    </lineage>
</organism>
<dbReference type="GO" id="GO:0016791">
    <property type="term" value="F:phosphatase activity"/>
    <property type="evidence" value="ECO:0007669"/>
    <property type="project" value="TreeGrafter"/>
</dbReference>
<feature type="region of interest" description="Disordered" evidence="1">
    <location>
        <begin position="1725"/>
        <end position="1753"/>
    </location>
</feature>
<dbReference type="InterPro" id="IPR009091">
    <property type="entry name" value="RCC1/BLIP-II"/>
</dbReference>
<comment type="caution">
    <text evidence="3">The sequence shown here is derived from an EMBL/GenBank/DDBJ whole genome shotgun (WGS) entry which is preliminary data.</text>
</comment>
<dbReference type="Gene3D" id="3.60.21.10">
    <property type="match status" value="1"/>
</dbReference>
<dbReference type="Proteomes" id="UP000654075">
    <property type="component" value="Unassembled WGS sequence"/>
</dbReference>
<dbReference type="GO" id="GO:0005737">
    <property type="term" value="C:cytoplasm"/>
    <property type="evidence" value="ECO:0007669"/>
    <property type="project" value="TreeGrafter"/>
</dbReference>
<dbReference type="InterPro" id="IPR050126">
    <property type="entry name" value="Ap4A_hydrolase"/>
</dbReference>
<keyword evidence="4" id="KW-1185">Reference proteome</keyword>
<feature type="region of interest" description="Disordered" evidence="1">
    <location>
        <begin position="1591"/>
        <end position="1680"/>
    </location>
</feature>
<name>A0A813FJG7_POLGL</name>
<dbReference type="InterPro" id="IPR006994">
    <property type="entry name" value="TCF25/Rqc1"/>
</dbReference>
<dbReference type="PANTHER" id="PTHR42850">
    <property type="entry name" value="METALLOPHOSPHOESTERASE"/>
    <property type="match status" value="1"/>
</dbReference>
<sequence>MGASNQRAALCLEGLSGGLFSRRSACTSPSGTPLPLISHRRVERHEVCNQPGGRLLIVGDVHGCAEELRSLLKAESFDKGRDTLVLVGDLVNKGPSSGEVIAIARDNGAFCVRGNHEDELLEAWHGVGRYANGLGSYRQNAKGQVDAEAVRWVQELPFTLSLPWLKLVVVHAGLIPGVPLEKQKVKDMMWVRDVRPSDSDAGWEGLETPQEGSYSWAKVWSGPEHVVFGHDAKRKLQTHEFATGLDTGCCYGFQLTALVVNPDDASDRRFARNPELLLLLPAQEKPPPAGGDLILKRMWERILSPEQDRVPWNSSAYNLIHKLRPPAGGDLILKRMWERILSHQTFGHQDCNLTQGSPIPEWINAKRLEEMEAEACPLLVVWRNTQVPGGSCPAGIAVGNLQLFYPFQLFQTAQHAAVIMRGPKVTWWELLASKCERLCSAFRCSAPDVLEAGNAIGRRLYFMSGHHGAQLISLLRTSGTIPKFPSVQFVRQASLYLTAALWTVLNDPATERFVFGEQCMGESRLNRRPVATDKFDLVQKRPMGPFHSKRRARLTWRACVGLFHLPLQLWLWPLSFGTAFVGLFRRPPSLLNGCLGSPSSPKCRWPSQARPRPSRLVSSLASGAFGSLDRELQEAASRASAFGGHADLPPGGQMPLLLILVVALGLPAFLFLGGRSSTGVDTLSLVGDLFKRILEQMGLARATSPTKISVKRRQLEDMAPSTDPHVNIIDSSPITMYANDDDLSGTQVIKLTAALAASLTKIKDSGGLSGSMIEVLEQDVADLLRELRGNPEAVMQVNADDLEGCFGALAALALAESEGAVGTMRGRLEVLTEMLADALDSVREAQDEWMQLLPGGQLDEEATRISQDQEFEGLPELTSFATAPLSPTSTVVPLGFGLPCAEMSWESEQRCTQLGNRMQTSQHSNDMTVAAAQISSVQPEYPGSWVGKKHLHDSQDVFDHAIKQVSQKAVGKTAFIKIDIPEAHRWIDAPDGKGVCVAQAIEELLQIPFFYDSARVTDIESGSAAAAALIWNGPLPRAPTGPTLQAEQSARKTGAARRLRIRWPRAPVFGALPLEFAMMSTVSTAWIALWLLVHAFVGSALAAAEGGSPGACASAEACASHTQAVQTQDLLTPSVGSVAVGGAANALGLAVQRVRPRPETLENAVPVPRWKMPEAKASTPWEGGQRFQSSERPRMLLAVLMVTRWFLGTSRAAGRPVKVIFAPGLGGRYHPTQAWNLLGTLGVRCDNWSVFPHEGAGGQTLCDYDKKATFLVPGGRPVEDFYVVLMGFSAGAFLTMKAVMELRSEGFDSDQLDNGSVVTWGHYRMGGVVTWGDWRHGGDSRAVATFLAEGVVQVCGNTRAFAALKSNGSVVTWGDTFPGCISSLVAPLLAKDVVQVCATSTSAFAAIKANGSVVTWGSHFYGGNSDSAQPMEGVVQVCGTHGACAALLANGSVVTWGIEGAGGDSSKVAPLLTEGVIQVYGNYYAFVAIKADGSVVTWGYDEYGGDHSPVAALLTEGVVQVCGSGGAFAAIKSDGGVVTWGDDSYGGDSSTVAPLVSEGVVQICSSEYAFAAIKANGSVVTWGDFRYGGDSSAVAPPLTVDEEKTEDEEDEGPIAVSGQRKAPGFAALAGVLSSSSESDSDEKTPTPTPTPVSGRARPARRRCRTGGESSGGNRCAQRDSEEAALLEWEVELAQEDIGTELTESTEPTEANFEAGYLALRRADYSQEAERRRATGRSRGKAPGAVRARGQAEGRTVHHRRLFLVTPTAEEPWPRPDDTMVMIARTDGFGAAVFDFEESATSARSLQALKSLLRNQDPQLIQNWLQHQSPFSVDGLLVLAEHHRGQAAHEQSLQLVRRAVYALECAFCADFAPFQATGVGPGALRPRVRLQINDSPEWPGWSWLRAMRLHMQGLAGQGLHRTALEVCKLLMAASLPRDPVRSLLFCDYLCLRSRQFDALAGIAYHLAPKYGLARSAVGVQERLDLAMPNFAYSVALAAYLKAGNLDLALLSEVCLADVMPRGSAPRAAAEDNSDDPGALPTGAAAHARLMRAMLVFPLALRPLLEEVGAKMHLAPGGSPSRETWADLFSKPPFADAASFRHETHSGAHGRICGAYAKRCGSLWKADLVQSWLHACAARLASMHESPLFASELAAARAAWASAPLCVDTALAADFADLLPEEGAAENPICPAVLERALQARLHPPHAEQGMMGEGAAGGFGGGGFGGGGFVAGRAAIMPPTISLHSPPLLVFFQSILPWGEVDRSGVSVEPLFWRDVALGAAGNAQSAVLFLLGAVADLWRLLAAAVGPLLRRQ</sequence>
<dbReference type="InterPro" id="IPR004843">
    <property type="entry name" value="Calcineurin-like_PHP"/>
</dbReference>
<protein>
    <recommendedName>
        <fullName evidence="2">Calcineurin-like phosphoesterase domain-containing protein</fullName>
    </recommendedName>
</protein>
<evidence type="ECO:0000313" key="4">
    <source>
        <dbReference type="Proteomes" id="UP000654075"/>
    </source>
</evidence>
<gene>
    <name evidence="3" type="ORF">PGLA1383_LOCUS32300</name>
</gene>
<dbReference type="OrthoDB" id="205993at2759"/>
<dbReference type="Pfam" id="PF04910">
    <property type="entry name" value="Tcf25"/>
    <property type="match status" value="1"/>
</dbReference>
<dbReference type="Pfam" id="PF00149">
    <property type="entry name" value="Metallophos"/>
    <property type="match status" value="1"/>
</dbReference>
<feature type="domain" description="Calcineurin-like phosphoesterase" evidence="2">
    <location>
        <begin position="54"/>
        <end position="232"/>
    </location>
</feature>
<feature type="compositionally biased region" description="Acidic residues" evidence="1">
    <location>
        <begin position="1603"/>
        <end position="1612"/>
    </location>
</feature>
<dbReference type="GO" id="GO:0000298">
    <property type="term" value="F:endopolyphosphatase activity"/>
    <property type="evidence" value="ECO:0007669"/>
    <property type="project" value="TreeGrafter"/>
</dbReference>
<evidence type="ECO:0000256" key="1">
    <source>
        <dbReference type="SAM" id="MobiDB-lite"/>
    </source>
</evidence>
<dbReference type="GO" id="GO:0006798">
    <property type="term" value="P:polyphosphate catabolic process"/>
    <property type="evidence" value="ECO:0007669"/>
    <property type="project" value="TreeGrafter"/>
</dbReference>
<accession>A0A813FJG7</accession>
<dbReference type="PANTHER" id="PTHR42850:SF4">
    <property type="entry name" value="ZINC-DEPENDENT ENDOPOLYPHOSPHATASE"/>
    <property type="match status" value="1"/>
</dbReference>
<proteinExistence type="predicted"/>
<dbReference type="Gene3D" id="2.130.10.30">
    <property type="entry name" value="Regulator of chromosome condensation 1/beta-lactamase-inhibitor protein II"/>
    <property type="match status" value="2"/>
</dbReference>
<dbReference type="CDD" id="cd00144">
    <property type="entry name" value="MPP_PPP_family"/>
    <property type="match status" value="1"/>
</dbReference>
<dbReference type="SUPFAM" id="SSF56300">
    <property type="entry name" value="Metallo-dependent phosphatases"/>
    <property type="match status" value="1"/>
</dbReference>
<evidence type="ECO:0000259" key="2">
    <source>
        <dbReference type="Pfam" id="PF00149"/>
    </source>
</evidence>
<dbReference type="InterPro" id="IPR029052">
    <property type="entry name" value="Metallo-depent_PP-like"/>
</dbReference>
<dbReference type="SUPFAM" id="SSF50985">
    <property type="entry name" value="RCC1/BLIP-II"/>
    <property type="match status" value="1"/>
</dbReference>
<evidence type="ECO:0000313" key="3">
    <source>
        <dbReference type="EMBL" id="CAE8614581.1"/>
    </source>
</evidence>
<dbReference type="EMBL" id="CAJNNV010025450">
    <property type="protein sequence ID" value="CAE8614581.1"/>
    <property type="molecule type" value="Genomic_DNA"/>
</dbReference>
<reference evidence="3" key="1">
    <citation type="submission" date="2021-02" db="EMBL/GenBank/DDBJ databases">
        <authorList>
            <person name="Dougan E. K."/>
            <person name="Rhodes N."/>
            <person name="Thang M."/>
            <person name="Chan C."/>
        </authorList>
    </citation>
    <scope>NUCLEOTIDE SEQUENCE</scope>
</reference>